<organism evidence="1 2">
    <name type="scientific">Glarea lozoyensis (strain ATCC 74030 / MF5533)</name>
    <dbReference type="NCBI Taxonomy" id="1104152"/>
    <lineage>
        <taxon>Eukaryota</taxon>
        <taxon>Fungi</taxon>
        <taxon>Dikarya</taxon>
        <taxon>Ascomycota</taxon>
        <taxon>Pezizomycotina</taxon>
        <taxon>Leotiomycetes</taxon>
        <taxon>Helotiales</taxon>
        <taxon>Helotiaceae</taxon>
        <taxon>Glarea</taxon>
    </lineage>
</organism>
<sequence length="105" mass="11445">MSLFRSQLPDNREAAFELQPLKFDSSDAANSSSSNDLDIIRGRQHVHQATRPPSLDITESTKALGIIRCPAPGNSAQTSAKFALSKVLEKDKTMTQITQSESEAL</sequence>
<dbReference type="Proteomes" id="UP000005446">
    <property type="component" value="Unassembled WGS sequence"/>
</dbReference>
<dbReference type="InParanoid" id="H0EQS0"/>
<gene>
    <name evidence="1" type="ORF">M7I_5025</name>
</gene>
<dbReference type="HOGENOM" id="CLU_2236862_0_0_1"/>
<name>H0EQS0_GLAL7</name>
<keyword evidence="2" id="KW-1185">Reference proteome</keyword>
<dbReference type="AlphaFoldDB" id="H0EQS0"/>
<evidence type="ECO:0000313" key="1">
    <source>
        <dbReference type="EMBL" id="EHK99192.1"/>
    </source>
</evidence>
<comment type="caution">
    <text evidence="1">The sequence shown here is derived from an EMBL/GenBank/DDBJ whole genome shotgun (WGS) entry which is preliminary data.</text>
</comment>
<protein>
    <submittedName>
        <fullName evidence="1">Uncharacterized protein</fullName>
    </submittedName>
</protein>
<evidence type="ECO:0000313" key="2">
    <source>
        <dbReference type="Proteomes" id="UP000005446"/>
    </source>
</evidence>
<accession>H0EQS0</accession>
<dbReference type="EMBL" id="AGUE01000125">
    <property type="protein sequence ID" value="EHK99192.1"/>
    <property type="molecule type" value="Genomic_DNA"/>
</dbReference>
<reference evidence="1 2" key="1">
    <citation type="journal article" date="2012" name="Eukaryot. Cell">
        <title>Genome sequence of the fungus Glarea lozoyensis: the first genome sequence of a species from the Helotiaceae family.</title>
        <authorList>
            <person name="Youssar L."/>
            <person name="Gruening B.A."/>
            <person name="Erxleben A."/>
            <person name="Guenther S."/>
            <person name="Huettel W."/>
        </authorList>
    </citation>
    <scope>NUCLEOTIDE SEQUENCE [LARGE SCALE GENOMIC DNA]</scope>
    <source>
        <strain evidence="2">ATCC 74030 / MF5533</strain>
    </source>
</reference>
<dbReference type="OrthoDB" id="10535593at2759"/>
<proteinExistence type="predicted"/>